<dbReference type="AntiFam" id="ANF00261">
    <property type="entry name" value="Protein of unknown function (DUF1534)"/>
</dbReference>
<gene>
    <name evidence="1" type="ORF">PspP123CL_23330</name>
</gene>
<reference evidence="1" key="1">
    <citation type="journal article" date="2020" name="Phytopathology">
        <title>Zucchini vein clearing disease is caused by several lineages within Pseudomonas syringae species complex.</title>
        <authorList>
            <person name="Lacault C."/>
            <person name="Briand M."/>
            <person name="Jacques M.A."/>
            <person name="Darrasse A."/>
        </authorList>
    </citation>
    <scope>NUCLEOTIDE SEQUENCE</scope>
    <source>
        <strain evidence="1">P123</strain>
    </source>
</reference>
<organism evidence="1">
    <name type="scientific">Pseudomonas syringae</name>
    <dbReference type="NCBI Taxonomy" id="317"/>
    <lineage>
        <taxon>Bacteria</taxon>
        <taxon>Pseudomonadati</taxon>
        <taxon>Pseudomonadota</taxon>
        <taxon>Gammaproteobacteria</taxon>
        <taxon>Pseudomonadales</taxon>
        <taxon>Pseudomonadaceae</taxon>
        <taxon>Pseudomonas</taxon>
    </lineage>
</organism>
<dbReference type="EMBL" id="VLIF01000024">
    <property type="protein sequence ID" value="NAO78814.1"/>
    <property type="molecule type" value="Genomic_DNA"/>
</dbReference>
<dbReference type="AlphaFoldDB" id="A0A6B2B0F3"/>
<sequence length="80" mass="8427">MCGHALGDALRHNSASHRASAVGRRAIRTASPNQTPILPSVCTMLRKVPAMVGCSSSKRSTARFTPSARLLSCSWVACSS</sequence>
<protein>
    <submittedName>
        <fullName evidence="1">DUF1534 domain-containing protein</fullName>
    </submittedName>
</protein>
<accession>A0A6B2B0F3</accession>
<comment type="caution">
    <text evidence="1">The sequence shown here is derived from an EMBL/GenBank/DDBJ whole genome shotgun (WGS) entry which is preliminary data.</text>
</comment>
<evidence type="ECO:0000313" key="1">
    <source>
        <dbReference type="EMBL" id="NAO78814.1"/>
    </source>
</evidence>
<name>A0A6B2B0F3_PSESX</name>
<proteinExistence type="predicted"/>